<sequence length="113" mass="12433">MDAGAVMVFTEAGKPERDHVGCASMHFQKSGQTVTPIPAVGVNTMQQKMTVITNKKGEFIGAIRLGTIKDGNKTYQVQALPHPDHKHHHVEVDDALMGKSFDEVRDALLRKIQ</sequence>
<name>A0A369UP13_9GAMM</name>
<accession>A0A369UP13</accession>
<evidence type="ECO:0000313" key="1">
    <source>
        <dbReference type="EMBL" id="RDD81360.1"/>
    </source>
</evidence>
<comment type="caution">
    <text evidence="1">The sequence shown here is derived from an EMBL/GenBank/DDBJ whole genome shotgun (WGS) entry which is preliminary data.</text>
</comment>
<dbReference type="Proteomes" id="UP000253782">
    <property type="component" value="Unassembled WGS sequence"/>
</dbReference>
<proteinExistence type="predicted"/>
<gene>
    <name evidence="1" type="ORF">DVJ77_13830</name>
</gene>
<keyword evidence="2" id="KW-1185">Reference proteome</keyword>
<evidence type="ECO:0000313" key="2">
    <source>
        <dbReference type="Proteomes" id="UP000253782"/>
    </source>
</evidence>
<organism evidence="1 2">
    <name type="scientific">Dyella tabacisoli</name>
    <dbReference type="NCBI Taxonomy" id="2282381"/>
    <lineage>
        <taxon>Bacteria</taxon>
        <taxon>Pseudomonadati</taxon>
        <taxon>Pseudomonadota</taxon>
        <taxon>Gammaproteobacteria</taxon>
        <taxon>Lysobacterales</taxon>
        <taxon>Rhodanobacteraceae</taxon>
        <taxon>Dyella</taxon>
    </lineage>
</organism>
<dbReference type="EMBL" id="QQAH01000011">
    <property type="protein sequence ID" value="RDD81360.1"/>
    <property type="molecule type" value="Genomic_DNA"/>
</dbReference>
<reference evidence="1 2" key="1">
    <citation type="submission" date="2018-07" db="EMBL/GenBank/DDBJ databases">
        <title>Dyella tabacisoli L4-6T, whole genome shotgun sequence.</title>
        <authorList>
            <person name="Zhou X.-K."/>
            <person name="Li W.-J."/>
            <person name="Duan Y.-Q."/>
        </authorList>
    </citation>
    <scope>NUCLEOTIDE SEQUENCE [LARGE SCALE GENOMIC DNA]</scope>
    <source>
        <strain evidence="1 2">L4-6</strain>
    </source>
</reference>
<dbReference type="AlphaFoldDB" id="A0A369UP13"/>
<protein>
    <submittedName>
        <fullName evidence="1">Uncharacterized protein</fullName>
    </submittedName>
</protein>